<dbReference type="InterPro" id="IPR000792">
    <property type="entry name" value="Tscrpt_reg_LuxR_C"/>
</dbReference>
<keyword evidence="1 3" id="KW-0597">Phosphoprotein</keyword>
<dbReference type="GO" id="GO:0000160">
    <property type="term" value="P:phosphorelay signal transduction system"/>
    <property type="evidence" value="ECO:0007669"/>
    <property type="project" value="InterPro"/>
</dbReference>
<dbReference type="PRINTS" id="PR00038">
    <property type="entry name" value="HTHLUXR"/>
</dbReference>
<dbReference type="Gene3D" id="3.40.50.2300">
    <property type="match status" value="1"/>
</dbReference>
<dbReference type="Proteomes" id="UP000235653">
    <property type="component" value="Unassembled WGS sequence"/>
</dbReference>
<dbReference type="PROSITE" id="PS50110">
    <property type="entry name" value="RESPONSE_REGULATORY"/>
    <property type="match status" value="1"/>
</dbReference>
<dbReference type="CDD" id="cd17535">
    <property type="entry name" value="REC_NarL-like"/>
    <property type="match status" value="1"/>
</dbReference>
<dbReference type="InterPro" id="IPR001789">
    <property type="entry name" value="Sig_transdc_resp-reg_receiver"/>
</dbReference>
<sequence>MTVSELGRQDKTRVYLADDYEIFRTGLRTVLRFAGEVEIVGDSAILPEILELIEAAEPDILLIGDGPETSRLIQSITERFPTIKILVLGSDTILFSPLKVGGYLSKESSSDLVRSAIKTIALGATVWNPVSLESMFKPGEINCGKSGSNPGNIVLTQREKQLLSLLAGGKTNKEISLEVGIAQVTVKKALQTLFAKIGGTNRTQTVMKASQLGLI</sequence>
<proteinExistence type="predicted"/>
<dbReference type="GO" id="GO:0006355">
    <property type="term" value="P:regulation of DNA-templated transcription"/>
    <property type="evidence" value="ECO:0007669"/>
    <property type="project" value="InterPro"/>
</dbReference>
<dbReference type="CDD" id="cd06170">
    <property type="entry name" value="LuxR_C_like"/>
    <property type="match status" value="1"/>
</dbReference>
<dbReference type="SMART" id="SM00421">
    <property type="entry name" value="HTH_LUXR"/>
    <property type="match status" value="1"/>
</dbReference>
<dbReference type="SUPFAM" id="SSF46894">
    <property type="entry name" value="C-terminal effector domain of the bipartite response regulators"/>
    <property type="match status" value="1"/>
</dbReference>
<accession>A0A2P5P614</accession>
<dbReference type="EMBL" id="JQAN02000011">
    <property type="protein sequence ID" value="PPD57727.1"/>
    <property type="molecule type" value="Genomic_DNA"/>
</dbReference>
<dbReference type="PANTHER" id="PTHR43214">
    <property type="entry name" value="TWO-COMPONENT RESPONSE REGULATOR"/>
    <property type="match status" value="1"/>
</dbReference>
<dbReference type="GO" id="GO:0003677">
    <property type="term" value="F:DNA binding"/>
    <property type="evidence" value="ECO:0007669"/>
    <property type="project" value="UniProtKB-KW"/>
</dbReference>
<dbReference type="InterPro" id="IPR058245">
    <property type="entry name" value="NreC/VraR/RcsB-like_REC"/>
</dbReference>
<comment type="caution">
    <text evidence="6">The sequence shown here is derived from an EMBL/GenBank/DDBJ whole genome shotgun (WGS) entry which is preliminary data.</text>
</comment>
<dbReference type="SUPFAM" id="SSF52172">
    <property type="entry name" value="CheY-like"/>
    <property type="match status" value="1"/>
</dbReference>
<dbReference type="PROSITE" id="PS50043">
    <property type="entry name" value="HTH_LUXR_2"/>
    <property type="match status" value="1"/>
</dbReference>
<evidence type="ECO:0000256" key="1">
    <source>
        <dbReference type="ARBA" id="ARBA00022553"/>
    </source>
</evidence>
<feature type="modified residue" description="4-aspartylphosphate" evidence="3">
    <location>
        <position position="59"/>
    </location>
</feature>
<dbReference type="OrthoDB" id="165445at2"/>
<protein>
    <submittedName>
        <fullName evidence="6">DNA-binding response regulator</fullName>
    </submittedName>
</protein>
<gene>
    <name evidence="6" type="ORF">JP09_008280</name>
</gene>
<organism evidence="6 7">
    <name type="scientific">Dehalogenimonas etheniformans</name>
    <dbReference type="NCBI Taxonomy" id="1536648"/>
    <lineage>
        <taxon>Bacteria</taxon>
        <taxon>Bacillati</taxon>
        <taxon>Chloroflexota</taxon>
        <taxon>Dehalococcoidia</taxon>
        <taxon>Dehalococcoidales</taxon>
        <taxon>Dehalococcoidaceae</taxon>
        <taxon>Dehalogenimonas</taxon>
    </lineage>
</organism>
<dbReference type="InterPro" id="IPR011006">
    <property type="entry name" value="CheY-like_superfamily"/>
</dbReference>
<evidence type="ECO:0000313" key="6">
    <source>
        <dbReference type="EMBL" id="PPD57727.1"/>
    </source>
</evidence>
<dbReference type="AlphaFoldDB" id="A0A2P5P614"/>
<dbReference type="Pfam" id="PF00196">
    <property type="entry name" value="GerE"/>
    <property type="match status" value="1"/>
</dbReference>
<evidence type="ECO:0000256" key="2">
    <source>
        <dbReference type="ARBA" id="ARBA00023125"/>
    </source>
</evidence>
<reference evidence="6 7" key="1">
    <citation type="journal article" date="2017" name="ISME J.">
        <title>Grape pomace compost harbors organohalide-respiring Dehalogenimonas species with novel reductive dehalogenase genes.</title>
        <authorList>
            <person name="Yang Y."/>
            <person name="Higgins S.A."/>
            <person name="Yan J."/>
            <person name="Simsir B."/>
            <person name="Chourey K."/>
            <person name="Iyer R."/>
            <person name="Hettich R.L."/>
            <person name="Baldwin B."/>
            <person name="Ogles D.M."/>
            <person name="Loffler F.E."/>
        </authorList>
    </citation>
    <scope>NUCLEOTIDE SEQUENCE [LARGE SCALE GENOMIC DNA]</scope>
    <source>
        <strain evidence="6 7">GP</strain>
    </source>
</reference>
<feature type="domain" description="HTH luxR-type" evidence="4">
    <location>
        <begin position="148"/>
        <end position="213"/>
    </location>
</feature>
<keyword evidence="2 6" id="KW-0238">DNA-binding</keyword>
<keyword evidence="7" id="KW-1185">Reference proteome</keyword>
<dbReference type="InterPro" id="IPR016032">
    <property type="entry name" value="Sig_transdc_resp-reg_C-effctor"/>
</dbReference>
<feature type="domain" description="Response regulatory" evidence="5">
    <location>
        <begin position="13"/>
        <end position="121"/>
    </location>
</feature>
<evidence type="ECO:0000259" key="4">
    <source>
        <dbReference type="PROSITE" id="PS50043"/>
    </source>
</evidence>
<evidence type="ECO:0000256" key="3">
    <source>
        <dbReference type="PROSITE-ProRule" id="PRU00169"/>
    </source>
</evidence>
<name>A0A2P5P614_9CHLR</name>
<evidence type="ECO:0000259" key="5">
    <source>
        <dbReference type="PROSITE" id="PS50110"/>
    </source>
</evidence>
<dbReference type="InterPro" id="IPR039420">
    <property type="entry name" value="WalR-like"/>
</dbReference>
<evidence type="ECO:0000313" key="7">
    <source>
        <dbReference type="Proteomes" id="UP000235653"/>
    </source>
</evidence>